<dbReference type="RefSeq" id="WP_067514265.1">
    <property type="nucleotide sequence ID" value="NZ_QNRE01000001.1"/>
</dbReference>
<dbReference type="Proteomes" id="UP000252586">
    <property type="component" value="Unassembled WGS sequence"/>
</dbReference>
<dbReference type="EMBL" id="QNRE01000001">
    <property type="protein sequence ID" value="RBO97076.1"/>
    <property type="molecule type" value="Genomic_DNA"/>
</dbReference>
<comment type="caution">
    <text evidence="1">The sequence shown here is derived from an EMBL/GenBank/DDBJ whole genome shotgun (WGS) entry which is preliminary data.</text>
</comment>
<evidence type="ECO:0000313" key="1">
    <source>
        <dbReference type="EMBL" id="RBO97076.1"/>
    </source>
</evidence>
<keyword evidence="2" id="KW-1185">Reference proteome</keyword>
<gene>
    <name evidence="1" type="ORF">DFR74_1011096</name>
</gene>
<protein>
    <submittedName>
        <fullName evidence="1">Uncharacterized protein</fullName>
    </submittedName>
</protein>
<name>A0A366E3X7_9NOCA</name>
<evidence type="ECO:0000313" key="2">
    <source>
        <dbReference type="Proteomes" id="UP000252586"/>
    </source>
</evidence>
<accession>A0A366E3X7</accession>
<dbReference type="AlphaFoldDB" id="A0A366E3X7"/>
<sequence length="74" mass="8127">MNTRNRKHHNNTRVVHGIDADGSNVIELAAWRRTHHERRGLSPTEVAVHVLAESGHTLTGWDLGPDDGDGGWAA</sequence>
<dbReference type="OrthoDB" id="4561579at2"/>
<organism evidence="1 2">
    <name type="scientific">Nocardia puris</name>
    <dbReference type="NCBI Taxonomy" id="208602"/>
    <lineage>
        <taxon>Bacteria</taxon>
        <taxon>Bacillati</taxon>
        <taxon>Actinomycetota</taxon>
        <taxon>Actinomycetes</taxon>
        <taxon>Mycobacteriales</taxon>
        <taxon>Nocardiaceae</taxon>
        <taxon>Nocardia</taxon>
    </lineage>
</organism>
<dbReference type="STRING" id="1210090.GCA_001613185_06708"/>
<reference evidence="1 2" key="1">
    <citation type="submission" date="2018-06" db="EMBL/GenBank/DDBJ databases">
        <title>Genomic Encyclopedia of Type Strains, Phase IV (KMG-IV): sequencing the most valuable type-strain genomes for metagenomic binning, comparative biology and taxonomic classification.</title>
        <authorList>
            <person name="Goeker M."/>
        </authorList>
    </citation>
    <scope>NUCLEOTIDE SEQUENCE [LARGE SCALE GENOMIC DNA]</scope>
    <source>
        <strain evidence="1 2">DSM 44599</strain>
    </source>
</reference>
<proteinExistence type="predicted"/>